<dbReference type="InterPro" id="IPR036322">
    <property type="entry name" value="WD40_repeat_dom_sf"/>
</dbReference>
<dbReference type="STRING" id="6669.E9FVT8"/>
<keyword evidence="3" id="KW-1185">Reference proteome</keyword>
<feature type="compositionally biased region" description="Polar residues" evidence="1">
    <location>
        <begin position="494"/>
        <end position="512"/>
    </location>
</feature>
<dbReference type="Pfam" id="PF19193">
    <property type="entry name" value="Tectonin"/>
    <property type="match status" value="1"/>
</dbReference>
<dbReference type="InterPro" id="IPR015943">
    <property type="entry name" value="WD40/YVTN_repeat-like_dom_sf"/>
</dbReference>
<dbReference type="SUPFAM" id="SSF50978">
    <property type="entry name" value="WD40 repeat-like"/>
    <property type="match status" value="1"/>
</dbReference>
<dbReference type="PANTHER" id="PTHR23287:SF16">
    <property type="entry name" value="TECTONIN BETA-PROPELLER REPEAT-CONTAINING PROTEIN 2"/>
    <property type="match status" value="1"/>
</dbReference>
<evidence type="ECO:0000313" key="2">
    <source>
        <dbReference type="EMBL" id="EFX89045.1"/>
    </source>
</evidence>
<dbReference type="SMART" id="SM00706">
    <property type="entry name" value="TECPR"/>
    <property type="match status" value="8"/>
</dbReference>
<accession>E9FVT8</accession>
<dbReference type="InterPro" id="IPR006624">
    <property type="entry name" value="Beta-propeller_rpt_TECPR"/>
</dbReference>
<reference evidence="2 3" key="1">
    <citation type="journal article" date="2011" name="Science">
        <title>The ecoresponsive genome of Daphnia pulex.</title>
        <authorList>
            <person name="Colbourne J.K."/>
            <person name="Pfrender M.E."/>
            <person name="Gilbert D."/>
            <person name="Thomas W.K."/>
            <person name="Tucker A."/>
            <person name="Oakley T.H."/>
            <person name="Tokishita S."/>
            <person name="Aerts A."/>
            <person name="Arnold G.J."/>
            <person name="Basu M.K."/>
            <person name="Bauer D.J."/>
            <person name="Caceres C.E."/>
            <person name="Carmel L."/>
            <person name="Casola C."/>
            <person name="Choi J.H."/>
            <person name="Detter J.C."/>
            <person name="Dong Q."/>
            <person name="Dusheyko S."/>
            <person name="Eads B.D."/>
            <person name="Frohlich T."/>
            <person name="Geiler-Samerotte K.A."/>
            <person name="Gerlach D."/>
            <person name="Hatcher P."/>
            <person name="Jogdeo S."/>
            <person name="Krijgsveld J."/>
            <person name="Kriventseva E.V."/>
            <person name="Kultz D."/>
            <person name="Laforsch C."/>
            <person name="Lindquist E."/>
            <person name="Lopez J."/>
            <person name="Manak J.R."/>
            <person name="Muller J."/>
            <person name="Pangilinan J."/>
            <person name="Patwardhan R.P."/>
            <person name="Pitluck S."/>
            <person name="Pritham E.J."/>
            <person name="Rechtsteiner A."/>
            <person name="Rho M."/>
            <person name="Rogozin I.B."/>
            <person name="Sakarya O."/>
            <person name="Salamov A."/>
            <person name="Schaack S."/>
            <person name="Shapiro H."/>
            <person name="Shiga Y."/>
            <person name="Skalitzky C."/>
            <person name="Smith Z."/>
            <person name="Souvorov A."/>
            <person name="Sung W."/>
            <person name="Tang Z."/>
            <person name="Tsuchiya D."/>
            <person name="Tu H."/>
            <person name="Vos H."/>
            <person name="Wang M."/>
            <person name="Wolf Y.I."/>
            <person name="Yamagata H."/>
            <person name="Yamada T."/>
            <person name="Ye Y."/>
            <person name="Shaw J.R."/>
            <person name="Andrews J."/>
            <person name="Crease T.J."/>
            <person name="Tang H."/>
            <person name="Lucas S.M."/>
            <person name="Robertson H.M."/>
            <person name="Bork P."/>
            <person name="Koonin E.V."/>
            <person name="Zdobnov E.M."/>
            <person name="Grigoriev I.V."/>
            <person name="Lynch M."/>
            <person name="Boore J.L."/>
        </authorList>
    </citation>
    <scope>NUCLEOTIDE SEQUENCE [LARGE SCALE GENOMIC DNA]</scope>
</reference>
<dbReference type="OMA" id="ERLWGID"/>
<dbReference type="EMBL" id="GL732525">
    <property type="protein sequence ID" value="EFX89045.1"/>
    <property type="molecule type" value="Genomic_DNA"/>
</dbReference>
<dbReference type="PhylomeDB" id="E9FVT8"/>
<protein>
    <recommendedName>
        <fullName evidence="4">Tectonin beta-propeller repeat-containing protein 2</fullName>
    </recommendedName>
</protein>
<dbReference type="InParanoid" id="E9FVT8"/>
<dbReference type="GO" id="GO:0005737">
    <property type="term" value="C:cytoplasm"/>
    <property type="evidence" value="ECO:0007669"/>
    <property type="project" value="GOC"/>
</dbReference>
<proteinExistence type="predicted"/>
<feature type="compositionally biased region" description="Polar residues" evidence="1">
    <location>
        <begin position="472"/>
        <end position="486"/>
    </location>
</feature>
<evidence type="ECO:0000313" key="3">
    <source>
        <dbReference type="Proteomes" id="UP000000305"/>
    </source>
</evidence>
<dbReference type="OrthoDB" id="9930272at2759"/>
<gene>
    <name evidence="2" type="ORF">DAPPUDRAFT_304691</name>
</gene>
<dbReference type="eggNOG" id="KOG3669">
    <property type="taxonomic scope" value="Eukaryota"/>
</dbReference>
<dbReference type="Proteomes" id="UP000000305">
    <property type="component" value="Unassembled WGS sequence"/>
</dbReference>
<dbReference type="Gene3D" id="2.130.10.10">
    <property type="entry name" value="YVTN repeat-like/Quinoprotein amine dehydrogenase"/>
    <property type="match status" value="1"/>
</dbReference>
<organism evidence="2 3">
    <name type="scientific">Daphnia pulex</name>
    <name type="common">Water flea</name>
    <dbReference type="NCBI Taxonomy" id="6669"/>
    <lineage>
        <taxon>Eukaryota</taxon>
        <taxon>Metazoa</taxon>
        <taxon>Ecdysozoa</taxon>
        <taxon>Arthropoda</taxon>
        <taxon>Crustacea</taxon>
        <taxon>Branchiopoda</taxon>
        <taxon>Diplostraca</taxon>
        <taxon>Cladocera</taxon>
        <taxon>Anomopoda</taxon>
        <taxon>Daphniidae</taxon>
        <taxon>Daphnia</taxon>
    </lineage>
</organism>
<evidence type="ECO:0008006" key="4">
    <source>
        <dbReference type="Google" id="ProtNLM"/>
    </source>
</evidence>
<dbReference type="GO" id="GO:0032527">
    <property type="term" value="P:protein exit from endoplasmic reticulum"/>
    <property type="evidence" value="ECO:0000318"/>
    <property type="project" value="GO_Central"/>
</dbReference>
<feature type="region of interest" description="Disordered" evidence="1">
    <location>
        <begin position="458"/>
        <end position="518"/>
    </location>
</feature>
<dbReference type="AlphaFoldDB" id="E9FVT8"/>
<dbReference type="eggNOG" id="KOG3621">
    <property type="taxonomic scope" value="Eukaryota"/>
</dbReference>
<name>E9FVT8_DAPPU</name>
<feature type="compositionally biased region" description="Low complexity" evidence="1">
    <location>
        <begin position="670"/>
        <end position="688"/>
    </location>
</feature>
<feature type="region of interest" description="Disordered" evidence="1">
    <location>
        <begin position="668"/>
        <end position="699"/>
    </location>
</feature>
<evidence type="ECO:0000256" key="1">
    <source>
        <dbReference type="SAM" id="MobiDB-lite"/>
    </source>
</evidence>
<dbReference type="KEGG" id="dpx:DAPPUDRAFT_304691"/>
<sequence length="1275" mass="142317">MSGTIGITSHRVSENHHKDGLIDFPVYREWVPLFQLIEKIPPRFHQGFVSKDLILTCVTVSCDSIVLGSNAGVLFWFSRNNHNVNRKSVDDKFIPVTALAITLCHYGEILAVGNLGGTVAIFSTSSVQSGPITMFNGEHKSAITSLCWDGSGAHLLSGDEQGVVFLSKFEHNIIRPVKQVLLEKSSIVQLRFHPLENNIVLVSSLKRTLVAEISTSETERNQVGQQERKNPAPFGADFGYVGKETVIYSSRPGTRLWLSDCQGSVRQTLIFKESLSKPRSKLILLSIHEEYRNGEDVHFGPVHCLSNGFVLTHSPSSLFILDTGQMGDASGQVSIFCSSRFNSKTLRHVTIFHNEIFLLLENRILIRISDRPDQSFTGSPSSATIDRSLLSGWRDKLPLAKPTFHSTISKLANKISDVEIKQLPVTSLNTGPYIIESLSNAFAPLFSEMKSVPVNRCAPPKPIQPHFYPRTRTPSPTSSVEQSSPMTPMDGMTRSESNQLESPLSNGSSGQASPMEGSFCPGEEELVYGSYIGRKRKLKLNRKCNVHDESLMSPELSESTIENRIDPLLENASSPPVVTDDFLEELKRKDQLLAELLNLDQITNSPSEQAPTEEEQILEAEVAAILLNSETKDVSPVTEDFSSVVEEVENDPKENIYSIYASEDSHDKSLPYSISTPTTTTESTPNHTAVSSGDYENVSSDDLSTEWLICPLDAKRKVTSISASRHYVVIVYGHKSVYYQSTESSFQSRDWLPIETPASQIAVSSSGQQLWRLYKGTAYQGLIVNPHCPVAQHWTVLDSYISSIGIVQLDTTDAMDDYIWMLHANGSLSYRSVKSPRKMVLVEVPGTVSKLRCHNDLVLILLSNGALYSRSRVNYESPMGVGWQRQETPGEIITMAISPDLYLWVLNQSEQMFYRTAHDKRWWQVPSVLPVELQLKSANWLNVSSIFKRQSSRFELAVTDSRICLALIGSSILMTAQNLSGYAWDKIAWSDGRYYNTIESWRILSTNGFNDDKKSGVVWLVDDKDRLYCFYGEEQLEQVSLPTDSPVRHLSVVGNQLWLLTVWGEIFVRVRNSNPVGNGWIQLSTAQFQSNNKLCHVSLGPDLAWACDEHGQIYFRSGDNGPPTFLAPAWIAVDELDIKFKEIHLAPNLDVWALDKNGQVYVREGVTRELPIGSSWTIVQGIEATQLTVSESAVWALTNSGSIYRRSGITQQNYCGNNWDLIPGSFKFISVTIDDKLWVLDSAGALKQLLTSSPLRSDEGKRDEILHLDEDWVLL</sequence>
<dbReference type="PANTHER" id="PTHR23287">
    <property type="entry name" value="RUBY-EYE2-LIKE PROTEIN"/>
    <property type="match status" value="1"/>
</dbReference>
<dbReference type="HOGENOM" id="CLU_005841_0_0_1"/>